<dbReference type="PANTHER" id="PTHR48017">
    <property type="entry name" value="OS05G0424000 PROTEIN-RELATED"/>
    <property type="match status" value="1"/>
</dbReference>
<keyword evidence="4" id="KW-0029">Amino-acid transport</keyword>
<feature type="transmembrane region" description="Helical" evidence="8">
    <location>
        <begin position="232"/>
        <end position="251"/>
    </location>
</feature>
<evidence type="ECO:0000256" key="6">
    <source>
        <dbReference type="ARBA" id="ARBA00023136"/>
    </source>
</evidence>
<dbReference type="GO" id="GO:0006865">
    <property type="term" value="P:amino acid transport"/>
    <property type="evidence" value="ECO:0007669"/>
    <property type="project" value="UniProtKB-KW"/>
</dbReference>
<dbReference type="OrthoDB" id="40134at2759"/>
<comment type="caution">
    <text evidence="10">The sequence shown here is derived from an EMBL/GenBank/DDBJ whole genome shotgun (WGS) entry which is preliminary data.</text>
</comment>
<comment type="subcellular location">
    <subcellularLocation>
        <location evidence="1">Membrane</location>
    </subcellularLocation>
</comment>
<feature type="transmembrane region" description="Helical" evidence="8">
    <location>
        <begin position="105"/>
        <end position="123"/>
    </location>
</feature>
<evidence type="ECO:0000313" key="11">
    <source>
        <dbReference type="Proteomes" id="UP000626092"/>
    </source>
</evidence>
<dbReference type="Proteomes" id="UP000626092">
    <property type="component" value="Unassembled WGS sequence"/>
</dbReference>
<keyword evidence="11" id="KW-1185">Reference proteome</keyword>
<dbReference type="GO" id="GO:0016020">
    <property type="term" value="C:membrane"/>
    <property type="evidence" value="ECO:0007669"/>
    <property type="project" value="UniProtKB-SubCell"/>
</dbReference>
<evidence type="ECO:0000256" key="5">
    <source>
        <dbReference type="ARBA" id="ARBA00022989"/>
    </source>
</evidence>
<feature type="compositionally biased region" description="Basic and acidic residues" evidence="7">
    <location>
        <begin position="43"/>
        <end position="58"/>
    </location>
</feature>
<accession>A0A834GIY1</accession>
<name>A0A834GIY1_RHOSS</name>
<evidence type="ECO:0000256" key="1">
    <source>
        <dbReference type="ARBA" id="ARBA00004370"/>
    </source>
</evidence>
<keyword evidence="5 8" id="KW-1133">Transmembrane helix</keyword>
<organism evidence="10 11">
    <name type="scientific">Rhododendron simsii</name>
    <name type="common">Sims's rhododendron</name>
    <dbReference type="NCBI Taxonomy" id="118357"/>
    <lineage>
        <taxon>Eukaryota</taxon>
        <taxon>Viridiplantae</taxon>
        <taxon>Streptophyta</taxon>
        <taxon>Embryophyta</taxon>
        <taxon>Tracheophyta</taxon>
        <taxon>Spermatophyta</taxon>
        <taxon>Magnoliopsida</taxon>
        <taxon>eudicotyledons</taxon>
        <taxon>Gunneridae</taxon>
        <taxon>Pentapetalae</taxon>
        <taxon>asterids</taxon>
        <taxon>Ericales</taxon>
        <taxon>Ericaceae</taxon>
        <taxon>Ericoideae</taxon>
        <taxon>Rhodoreae</taxon>
        <taxon>Rhododendron</taxon>
    </lineage>
</organism>
<sequence>MFLKTLGIDLLSFNNLYQRYLVVNCSCNRSIGRDEEGGGEYRSGVRGDSRNAPPKDHTATGNTVDHLFRIFTAVSIISTSYSNGIVPEIQATVAPPITGKMFKGLLLSYAVVISTFFSVWISGQPLGQFGNQSQGNILQNFIVNEQPLPIGAQLVSCDDQCLNAAATHSGCSAMGMQTYLQPTNVVLERGFADPKKDEFSSHNVITRIVFRSLSVVVATLLAAMLPFFGDMLALLGAFECIPLDFILLMIFYNVTFKPSKKTIIFWGNTFIVFISTVLSLVGALASVRQIVLDAKTYRLSANV</sequence>
<dbReference type="InterPro" id="IPR013057">
    <property type="entry name" value="AA_transpt_TM"/>
</dbReference>
<dbReference type="EMBL" id="WJXA01000009">
    <property type="protein sequence ID" value="KAF7133032.1"/>
    <property type="molecule type" value="Genomic_DNA"/>
</dbReference>
<evidence type="ECO:0000313" key="10">
    <source>
        <dbReference type="EMBL" id="KAF7133032.1"/>
    </source>
</evidence>
<evidence type="ECO:0000256" key="4">
    <source>
        <dbReference type="ARBA" id="ARBA00022970"/>
    </source>
</evidence>
<keyword evidence="2" id="KW-0813">Transport</keyword>
<evidence type="ECO:0000256" key="8">
    <source>
        <dbReference type="SAM" id="Phobius"/>
    </source>
</evidence>
<dbReference type="AlphaFoldDB" id="A0A834GIY1"/>
<keyword evidence="3 8" id="KW-0812">Transmembrane</keyword>
<evidence type="ECO:0000256" key="3">
    <source>
        <dbReference type="ARBA" id="ARBA00022692"/>
    </source>
</evidence>
<protein>
    <recommendedName>
        <fullName evidence="9">Amino acid transporter transmembrane domain-containing protein</fullName>
    </recommendedName>
</protein>
<evidence type="ECO:0000259" key="9">
    <source>
        <dbReference type="Pfam" id="PF01490"/>
    </source>
</evidence>
<proteinExistence type="predicted"/>
<gene>
    <name evidence="10" type="ORF">RHSIM_Rhsim09G0144300</name>
</gene>
<feature type="domain" description="Amino acid transporter transmembrane" evidence="9">
    <location>
        <begin position="65"/>
        <end position="288"/>
    </location>
</feature>
<evidence type="ECO:0000256" key="2">
    <source>
        <dbReference type="ARBA" id="ARBA00022448"/>
    </source>
</evidence>
<feature type="transmembrane region" description="Helical" evidence="8">
    <location>
        <begin position="263"/>
        <end position="285"/>
    </location>
</feature>
<reference evidence="10" key="1">
    <citation type="submission" date="2019-11" db="EMBL/GenBank/DDBJ databases">
        <authorList>
            <person name="Liu Y."/>
            <person name="Hou J."/>
            <person name="Li T.-Q."/>
            <person name="Guan C.-H."/>
            <person name="Wu X."/>
            <person name="Wu H.-Z."/>
            <person name="Ling F."/>
            <person name="Zhang R."/>
            <person name="Shi X.-G."/>
            <person name="Ren J.-P."/>
            <person name="Chen E.-F."/>
            <person name="Sun J.-M."/>
        </authorList>
    </citation>
    <scope>NUCLEOTIDE SEQUENCE</scope>
    <source>
        <strain evidence="10">Adult_tree_wgs_1</strain>
        <tissue evidence="10">Leaves</tissue>
    </source>
</reference>
<keyword evidence="6 8" id="KW-0472">Membrane</keyword>
<evidence type="ECO:0000256" key="7">
    <source>
        <dbReference type="SAM" id="MobiDB-lite"/>
    </source>
</evidence>
<feature type="transmembrane region" description="Helical" evidence="8">
    <location>
        <begin position="204"/>
        <end position="225"/>
    </location>
</feature>
<feature type="region of interest" description="Disordered" evidence="7">
    <location>
        <begin position="36"/>
        <end position="60"/>
    </location>
</feature>
<dbReference type="Pfam" id="PF01490">
    <property type="entry name" value="Aa_trans"/>
    <property type="match status" value="1"/>
</dbReference>